<gene>
    <name evidence="3" type="ORF">BD311DRAFT_420268</name>
</gene>
<keyword evidence="2" id="KW-1133">Transmembrane helix</keyword>
<organism evidence="3">
    <name type="scientific">Dichomitus squalens</name>
    <dbReference type="NCBI Taxonomy" id="114155"/>
    <lineage>
        <taxon>Eukaryota</taxon>
        <taxon>Fungi</taxon>
        <taxon>Dikarya</taxon>
        <taxon>Basidiomycota</taxon>
        <taxon>Agaricomycotina</taxon>
        <taxon>Agaricomycetes</taxon>
        <taxon>Polyporales</taxon>
        <taxon>Polyporaceae</taxon>
        <taxon>Dichomitus</taxon>
    </lineage>
</organism>
<keyword evidence="2" id="KW-0812">Transmembrane</keyword>
<dbReference type="EMBL" id="ML143441">
    <property type="protein sequence ID" value="TBU26768.1"/>
    <property type="molecule type" value="Genomic_DNA"/>
</dbReference>
<name>A0A4Q9MJ96_9APHY</name>
<evidence type="ECO:0000313" key="3">
    <source>
        <dbReference type="EMBL" id="TBU26768.1"/>
    </source>
</evidence>
<accession>A0A4Q9MJ96</accession>
<feature type="compositionally biased region" description="Basic and acidic residues" evidence="1">
    <location>
        <begin position="58"/>
        <end position="72"/>
    </location>
</feature>
<reference evidence="3" key="1">
    <citation type="submission" date="2019-01" db="EMBL/GenBank/DDBJ databases">
        <title>Draft genome sequences of three monokaryotic isolates of the white-rot basidiomycete fungus Dichomitus squalens.</title>
        <authorList>
            <consortium name="DOE Joint Genome Institute"/>
            <person name="Lopez S.C."/>
            <person name="Andreopoulos B."/>
            <person name="Pangilinan J."/>
            <person name="Lipzen A."/>
            <person name="Riley R."/>
            <person name="Ahrendt S."/>
            <person name="Ng V."/>
            <person name="Barry K."/>
            <person name="Daum C."/>
            <person name="Grigoriev I.V."/>
            <person name="Hilden K.S."/>
            <person name="Makela M.R."/>
            <person name="de Vries R.P."/>
        </authorList>
    </citation>
    <scope>NUCLEOTIDE SEQUENCE [LARGE SCALE GENOMIC DNA]</scope>
    <source>
        <strain evidence="3">OM18370.1</strain>
    </source>
</reference>
<keyword evidence="2" id="KW-0472">Membrane</keyword>
<feature type="region of interest" description="Disordered" evidence="1">
    <location>
        <begin position="55"/>
        <end position="82"/>
    </location>
</feature>
<proteinExistence type="predicted"/>
<sequence>MRYAKLDRLLRPSGPPPGCQIRFARWIETAPPMMQEYHLLLRKSARGHKVILGGSTRGCRDKREGPRKDMRANRSRTPCFRQSPSLQPFVERIKIDVGASQSQAEGDRETFLAIRNRANVYVEFLCSFGFSFILVLLYYLRRQ</sequence>
<dbReference type="AlphaFoldDB" id="A0A4Q9MJ96"/>
<feature type="transmembrane region" description="Helical" evidence="2">
    <location>
        <begin position="120"/>
        <end position="140"/>
    </location>
</feature>
<evidence type="ECO:0000256" key="1">
    <source>
        <dbReference type="SAM" id="MobiDB-lite"/>
    </source>
</evidence>
<protein>
    <submittedName>
        <fullName evidence="3">Uncharacterized protein</fullName>
    </submittedName>
</protein>
<evidence type="ECO:0000256" key="2">
    <source>
        <dbReference type="SAM" id="Phobius"/>
    </source>
</evidence>
<dbReference type="Proteomes" id="UP000292957">
    <property type="component" value="Unassembled WGS sequence"/>
</dbReference>